<keyword evidence="3 4" id="KW-0862">Zinc</keyword>
<feature type="transmembrane region" description="Helical" evidence="5">
    <location>
        <begin position="99"/>
        <end position="121"/>
    </location>
</feature>
<dbReference type="Pfam" id="PF06220">
    <property type="entry name" value="zf-U1"/>
    <property type="match status" value="1"/>
</dbReference>
<evidence type="ECO:0000256" key="2">
    <source>
        <dbReference type="ARBA" id="ARBA00022771"/>
    </source>
</evidence>
<evidence type="ECO:0000256" key="3">
    <source>
        <dbReference type="ARBA" id="ARBA00022833"/>
    </source>
</evidence>
<dbReference type="Proteomes" id="UP000245207">
    <property type="component" value="Unassembled WGS sequence"/>
</dbReference>
<keyword evidence="5" id="KW-0472">Membrane</keyword>
<keyword evidence="2 4" id="KW-0863">Zinc-finger</keyword>
<evidence type="ECO:0000256" key="1">
    <source>
        <dbReference type="ARBA" id="ARBA00022723"/>
    </source>
</evidence>
<evidence type="ECO:0000313" key="8">
    <source>
        <dbReference type="Proteomes" id="UP000245207"/>
    </source>
</evidence>
<dbReference type="SUPFAM" id="SSF57667">
    <property type="entry name" value="beta-beta-alpha zinc fingers"/>
    <property type="match status" value="1"/>
</dbReference>
<dbReference type="PANTHER" id="PTHR16465">
    <property type="entry name" value="NUCLEASE-RELATED"/>
    <property type="match status" value="1"/>
</dbReference>
<evidence type="ECO:0000313" key="7">
    <source>
        <dbReference type="EMBL" id="PWA47447.1"/>
    </source>
</evidence>
<evidence type="ECO:0000259" key="6">
    <source>
        <dbReference type="PROSITE" id="PS50103"/>
    </source>
</evidence>
<evidence type="ECO:0000256" key="4">
    <source>
        <dbReference type="PROSITE-ProRule" id="PRU00723"/>
    </source>
</evidence>
<dbReference type="EMBL" id="PKPP01009803">
    <property type="protein sequence ID" value="PWA47447.1"/>
    <property type="molecule type" value="Genomic_DNA"/>
</dbReference>
<dbReference type="GO" id="GO:0005689">
    <property type="term" value="C:U12-type spliceosomal complex"/>
    <property type="evidence" value="ECO:0007669"/>
    <property type="project" value="TreeGrafter"/>
</dbReference>
<keyword evidence="5" id="KW-0812">Transmembrane</keyword>
<sequence>MPLGKYYCDYCDKEFQDTPFHRKRHIQGIQHQRAKASWYSSIFTQTPPPDSNHISSATPGVCTRFIRTARVDVTEIKMNNRSMCLVSLQGKANVNAIECVIFFHIGLYYLIIFTFLFPSVITDAVDAFSGFLGSLVCCRDPSLVFRAWLIIGGLFHGSCPYGDSCKYFHPSQNTPSNSQGFTVANNMGTHLPSFQMNQPIERSSLPGKFSYNWGMGGVMLGNLPPSLRPPPEGGYPSLPFVDWG</sequence>
<keyword evidence="5" id="KW-1133">Transmembrane helix</keyword>
<dbReference type="InterPro" id="IPR000571">
    <property type="entry name" value="Znf_CCCH"/>
</dbReference>
<proteinExistence type="predicted"/>
<organism evidence="7 8">
    <name type="scientific">Artemisia annua</name>
    <name type="common">Sweet wormwood</name>
    <dbReference type="NCBI Taxonomy" id="35608"/>
    <lineage>
        <taxon>Eukaryota</taxon>
        <taxon>Viridiplantae</taxon>
        <taxon>Streptophyta</taxon>
        <taxon>Embryophyta</taxon>
        <taxon>Tracheophyta</taxon>
        <taxon>Spermatophyta</taxon>
        <taxon>Magnoliopsida</taxon>
        <taxon>eudicotyledons</taxon>
        <taxon>Gunneridae</taxon>
        <taxon>Pentapetalae</taxon>
        <taxon>asterids</taxon>
        <taxon>campanulids</taxon>
        <taxon>Asterales</taxon>
        <taxon>Asteraceae</taxon>
        <taxon>Asteroideae</taxon>
        <taxon>Anthemideae</taxon>
        <taxon>Artemisiinae</taxon>
        <taxon>Artemisia</taxon>
    </lineage>
</organism>
<keyword evidence="8" id="KW-1185">Reference proteome</keyword>
<dbReference type="PANTHER" id="PTHR16465:SF0">
    <property type="entry name" value="ZINC FINGER MATRIN-TYPE PROTEIN 5"/>
    <property type="match status" value="1"/>
</dbReference>
<feature type="domain" description="C3H1-type" evidence="6">
    <location>
        <begin position="139"/>
        <end position="172"/>
    </location>
</feature>
<accession>A0A2U1LEL5</accession>
<evidence type="ECO:0000256" key="5">
    <source>
        <dbReference type="SAM" id="Phobius"/>
    </source>
</evidence>
<keyword evidence="1 4" id="KW-0479">Metal-binding</keyword>
<dbReference type="OrthoDB" id="2417221at2759"/>
<feature type="zinc finger region" description="C3H1-type" evidence="4">
    <location>
        <begin position="139"/>
        <end position="172"/>
    </location>
</feature>
<reference evidence="7 8" key="1">
    <citation type="journal article" date="2018" name="Mol. Plant">
        <title>The genome of Artemisia annua provides insight into the evolution of Asteraceae family and artemisinin biosynthesis.</title>
        <authorList>
            <person name="Shen Q."/>
            <person name="Zhang L."/>
            <person name="Liao Z."/>
            <person name="Wang S."/>
            <person name="Yan T."/>
            <person name="Shi P."/>
            <person name="Liu M."/>
            <person name="Fu X."/>
            <person name="Pan Q."/>
            <person name="Wang Y."/>
            <person name="Lv Z."/>
            <person name="Lu X."/>
            <person name="Zhang F."/>
            <person name="Jiang W."/>
            <person name="Ma Y."/>
            <person name="Chen M."/>
            <person name="Hao X."/>
            <person name="Li L."/>
            <person name="Tang Y."/>
            <person name="Lv G."/>
            <person name="Zhou Y."/>
            <person name="Sun X."/>
            <person name="Brodelius P.E."/>
            <person name="Rose J.K.C."/>
            <person name="Tang K."/>
        </authorList>
    </citation>
    <scope>NUCLEOTIDE SEQUENCE [LARGE SCALE GENOMIC DNA]</scope>
    <source>
        <strain evidence="8">cv. Huhao1</strain>
        <tissue evidence="7">Leaf</tissue>
    </source>
</reference>
<dbReference type="GO" id="GO:0008270">
    <property type="term" value="F:zinc ion binding"/>
    <property type="evidence" value="ECO:0007669"/>
    <property type="project" value="UniProtKB-KW"/>
</dbReference>
<name>A0A2U1LEL5_ARTAN</name>
<dbReference type="Gene3D" id="3.30.160.60">
    <property type="entry name" value="Classic Zinc Finger"/>
    <property type="match status" value="1"/>
</dbReference>
<protein>
    <submittedName>
        <fullName evidence="7">Zinc finger CCCH domain-containing protein 3</fullName>
    </submittedName>
</protein>
<dbReference type="STRING" id="35608.A0A2U1LEL5"/>
<dbReference type="InterPro" id="IPR036236">
    <property type="entry name" value="Znf_C2H2_sf"/>
</dbReference>
<comment type="caution">
    <text evidence="7">The sequence shown here is derived from an EMBL/GenBank/DDBJ whole genome shotgun (WGS) entry which is preliminary data.</text>
</comment>
<dbReference type="AlphaFoldDB" id="A0A2U1LEL5"/>
<dbReference type="PROSITE" id="PS50103">
    <property type="entry name" value="ZF_C3H1"/>
    <property type="match status" value="1"/>
</dbReference>
<dbReference type="InterPro" id="IPR013085">
    <property type="entry name" value="U1-CZ_Znf_C2H2"/>
</dbReference>
<gene>
    <name evidence="7" type="ORF">CTI12_AA480100</name>
</gene>